<dbReference type="Ensembl" id="ENSMMUT00000093186.1">
    <property type="protein sequence ID" value="ENSMMUP00000074089.1"/>
    <property type="gene ID" value="ENSMMUG00000053674.1"/>
</dbReference>
<keyword evidence="3" id="KW-1185">Reference proteome</keyword>
<feature type="region of interest" description="Disordered" evidence="1">
    <location>
        <begin position="1"/>
        <end position="23"/>
    </location>
</feature>
<dbReference type="InParanoid" id="A0A5F8AAU1"/>
<feature type="compositionally biased region" description="Low complexity" evidence="1">
    <location>
        <begin position="1"/>
        <end position="18"/>
    </location>
</feature>
<proteinExistence type="predicted"/>
<dbReference type="PANTHER" id="PTHR12138">
    <property type="entry name" value="PRIMATE-EXPANDED PROTEIN FAMILY"/>
    <property type="match status" value="1"/>
</dbReference>
<organism evidence="2 3">
    <name type="scientific">Macaca mulatta</name>
    <name type="common">Rhesus macaque</name>
    <dbReference type="NCBI Taxonomy" id="9544"/>
    <lineage>
        <taxon>Eukaryota</taxon>
        <taxon>Metazoa</taxon>
        <taxon>Chordata</taxon>
        <taxon>Craniata</taxon>
        <taxon>Vertebrata</taxon>
        <taxon>Euteleostomi</taxon>
        <taxon>Mammalia</taxon>
        <taxon>Eutheria</taxon>
        <taxon>Euarchontoglires</taxon>
        <taxon>Primates</taxon>
        <taxon>Haplorrhini</taxon>
        <taxon>Catarrhini</taxon>
        <taxon>Cercopithecidae</taxon>
        <taxon>Cercopithecinae</taxon>
        <taxon>Macaca</taxon>
    </lineage>
</organism>
<dbReference type="AlphaFoldDB" id="A0A5F8AAU1"/>
<dbReference type="Bgee" id="ENSMMUG00000053674">
    <property type="expression patterns" value="Expressed in intestine and 4 other cell types or tissues"/>
</dbReference>
<evidence type="ECO:0000256" key="1">
    <source>
        <dbReference type="SAM" id="MobiDB-lite"/>
    </source>
</evidence>
<dbReference type="PANTHER" id="PTHR12138:SF133">
    <property type="entry name" value="SECRETED PROTEIN"/>
    <property type="match status" value="1"/>
</dbReference>
<dbReference type="GeneTree" id="ENSGT00940000167695"/>
<dbReference type="Proteomes" id="UP000006718">
    <property type="component" value="Chromosome 3"/>
</dbReference>
<evidence type="ECO:0000313" key="3">
    <source>
        <dbReference type="Proteomes" id="UP000006718"/>
    </source>
</evidence>
<sequence>MAHCSLNLPSSSNPPASAFQVAGTTGTPHHAQLIFVFFVETAAHHVAQASLKLLDSCHPPTLGLQKCWGYRHKPLHLEEYCLNMTN</sequence>
<reference evidence="3" key="1">
    <citation type="journal article" date="2007" name="Science">
        <title>Evolutionary and biomedical insights from the rhesus macaque genome.</title>
        <authorList>
            <person name="Gibbs R.A."/>
            <person name="Rogers J."/>
            <person name="Katze M.G."/>
            <person name="Bumgarner R."/>
            <person name="Weinstock G.M."/>
            <person name="Mardis E.R."/>
            <person name="Remington K.A."/>
            <person name="Strausberg R.L."/>
            <person name="Venter J.C."/>
            <person name="Wilson R.K."/>
            <person name="Batzer M.A."/>
            <person name="Bustamante C.D."/>
            <person name="Eichler E.E."/>
            <person name="Hahn M.W."/>
            <person name="Hardison R.C."/>
            <person name="Makova K.D."/>
            <person name="Miller W."/>
            <person name="Milosavljevic A."/>
            <person name="Palermo R.E."/>
            <person name="Siepel A."/>
            <person name="Sikela J.M."/>
            <person name="Attaway T."/>
            <person name="Bell S."/>
            <person name="Bernard K.E."/>
            <person name="Buhay C.J."/>
            <person name="Chandrabose M.N."/>
            <person name="Dao M."/>
            <person name="Davis C."/>
            <person name="Delehaunty K.D."/>
            <person name="Ding Y."/>
            <person name="Dinh H.H."/>
            <person name="Dugan-Rocha S."/>
            <person name="Fulton L.A."/>
            <person name="Gabisi R.A."/>
            <person name="Garner T.T."/>
            <person name="Godfrey J."/>
            <person name="Hawes A.C."/>
            <person name="Hernandez J."/>
            <person name="Hines S."/>
            <person name="Holder M."/>
            <person name="Hume J."/>
            <person name="Jhangiani S.N."/>
            <person name="Joshi V."/>
            <person name="Khan Z.M."/>
            <person name="Kirkness E.F."/>
            <person name="Cree A."/>
            <person name="Fowler R.G."/>
            <person name="Lee S."/>
            <person name="Lewis L.R."/>
            <person name="Li Z."/>
            <person name="Liu Y.-S."/>
            <person name="Moore S.M."/>
            <person name="Muzny D."/>
            <person name="Nazareth L.V."/>
            <person name="Ngo D.N."/>
            <person name="Okwuonu G.O."/>
            <person name="Pai G."/>
            <person name="Parker D."/>
            <person name="Paul H.A."/>
            <person name="Pfannkoch C."/>
            <person name="Pohl C.S."/>
            <person name="Rogers Y.-H.C."/>
            <person name="Ruiz S.J."/>
            <person name="Sabo A."/>
            <person name="Santibanez J."/>
            <person name="Schneider B.W."/>
            <person name="Smith S.M."/>
            <person name="Sodergren E."/>
            <person name="Svatek A.F."/>
            <person name="Utterback T.R."/>
            <person name="Vattathil S."/>
            <person name="Warren W."/>
            <person name="White C.S."/>
            <person name="Chinwalla A.T."/>
            <person name="Feng Y."/>
            <person name="Halpern A.L."/>
            <person name="Hillier L.W."/>
            <person name="Huang X."/>
            <person name="Minx P."/>
            <person name="Nelson J.O."/>
            <person name="Pepin K.H."/>
            <person name="Qin X."/>
            <person name="Sutton G.G."/>
            <person name="Venter E."/>
            <person name="Walenz B.P."/>
            <person name="Wallis J.W."/>
            <person name="Worley K.C."/>
            <person name="Yang S.-P."/>
            <person name="Jones S.M."/>
            <person name="Marra M.A."/>
            <person name="Rocchi M."/>
            <person name="Schein J.E."/>
            <person name="Baertsch R."/>
            <person name="Clarke L."/>
            <person name="Csuros M."/>
            <person name="Glasscock J."/>
            <person name="Harris R.A."/>
            <person name="Havlak P."/>
            <person name="Jackson A.R."/>
            <person name="Jiang H."/>
            <person name="Liu Y."/>
            <person name="Messina D.N."/>
            <person name="Shen Y."/>
            <person name="Song H.X.-Z."/>
            <person name="Wylie T."/>
            <person name="Zhang L."/>
            <person name="Birney E."/>
            <person name="Han K."/>
            <person name="Konkel M.K."/>
            <person name="Lee J."/>
            <person name="Smit A.F.A."/>
            <person name="Ullmer B."/>
            <person name="Wang H."/>
            <person name="Xing J."/>
            <person name="Burhans R."/>
            <person name="Cheng Z."/>
            <person name="Karro J.E."/>
            <person name="Ma J."/>
            <person name="Raney B."/>
            <person name="She X."/>
            <person name="Cox M.J."/>
            <person name="Demuth J.P."/>
            <person name="Dumas L.J."/>
            <person name="Han S.-G."/>
            <person name="Hopkins J."/>
            <person name="Karimpour-Fard A."/>
            <person name="Kim Y.H."/>
            <person name="Pollack J.R."/>
            <person name="Vinar T."/>
            <person name="Addo-Quaye C."/>
            <person name="Degenhardt J."/>
            <person name="Denby A."/>
            <person name="Hubisz M.J."/>
            <person name="Indap A."/>
            <person name="Kosiol C."/>
            <person name="Lahn B.T."/>
            <person name="Lawson H.A."/>
            <person name="Marklein A."/>
            <person name="Nielsen R."/>
            <person name="Vallender E.J."/>
            <person name="Clark A.G."/>
            <person name="Ferguson B."/>
            <person name="Hernandez R.D."/>
            <person name="Hirani K."/>
            <person name="Kehrer-Sawatzki H."/>
            <person name="Kolb J."/>
            <person name="Patil S."/>
            <person name="Pu L.-L."/>
            <person name="Ren Y."/>
            <person name="Smith D.G."/>
            <person name="Wheeler D.A."/>
            <person name="Schenck I."/>
            <person name="Ball E.V."/>
            <person name="Chen R."/>
            <person name="Cooper D.N."/>
            <person name="Giardine B."/>
            <person name="Hsu F."/>
            <person name="Kent W.J."/>
            <person name="Lesk A."/>
            <person name="Nelson D.L."/>
            <person name="O'brien W.E."/>
            <person name="Pruefer K."/>
            <person name="Stenson P.D."/>
            <person name="Wallace J.C."/>
            <person name="Ke H."/>
            <person name="Liu X.-M."/>
            <person name="Wang P."/>
            <person name="Xiang A.P."/>
            <person name="Yang F."/>
            <person name="Barber G.P."/>
            <person name="Haussler D."/>
            <person name="Karolchik D."/>
            <person name="Kern A.D."/>
            <person name="Kuhn R.M."/>
            <person name="Smith K.E."/>
            <person name="Zwieg A.S."/>
        </authorList>
    </citation>
    <scope>NUCLEOTIDE SEQUENCE [LARGE SCALE GENOMIC DNA]</scope>
    <source>
        <strain evidence="3">17573</strain>
    </source>
</reference>
<reference evidence="2" key="2">
    <citation type="submission" date="2019-01" db="EMBL/GenBank/DDBJ databases">
        <authorList>
            <person name="Graves T."/>
            <person name="Eichler E.E."/>
            <person name="Wilson R.K."/>
        </authorList>
    </citation>
    <scope>NUCLEOTIDE SEQUENCE [LARGE SCALE GENOMIC DNA]</scope>
    <source>
        <strain evidence="2">17573</strain>
    </source>
</reference>
<evidence type="ECO:0000313" key="2">
    <source>
        <dbReference type="Ensembl" id="ENSMMUP00000074089.1"/>
    </source>
</evidence>
<dbReference type="PRINTS" id="PR02045">
    <property type="entry name" value="F138DOMAIN"/>
</dbReference>
<name>A0A5F8AAU1_MACMU</name>
<accession>A0A5F8AAU1</accession>
<dbReference type="VEuPathDB" id="HostDB:ENSMMUG00000053674"/>
<reference evidence="2" key="3">
    <citation type="submission" date="2025-08" db="UniProtKB">
        <authorList>
            <consortium name="Ensembl"/>
        </authorList>
    </citation>
    <scope>IDENTIFICATION</scope>
    <source>
        <strain evidence="2">17573</strain>
    </source>
</reference>
<reference evidence="2" key="4">
    <citation type="submission" date="2025-09" db="UniProtKB">
        <authorList>
            <consortium name="Ensembl"/>
        </authorList>
    </citation>
    <scope>IDENTIFICATION</scope>
    <source>
        <strain evidence="2">17573</strain>
    </source>
</reference>
<protein>
    <submittedName>
        <fullName evidence="2">Uncharacterized protein</fullName>
    </submittedName>
</protein>